<protein>
    <submittedName>
        <fullName evidence="1">Uncharacterized protein</fullName>
    </submittedName>
</protein>
<evidence type="ECO:0000313" key="2">
    <source>
        <dbReference type="Proteomes" id="UP000308600"/>
    </source>
</evidence>
<gene>
    <name evidence="1" type="ORF">BDN72DRAFT_896143</name>
</gene>
<organism evidence="1 2">
    <name type="scientific">Pluteus cervinus</name>
    <dbReference type="NCBI Taxonomy" id="181527"/>
    <lineage>
        <taxon>Eukaryota</taxon>
        <taxon>Fungi</taxon>
        <taxon>Dikarya</taxon>
        <taxon>Basidiomycota</taxon>
        <taxon>Agaricomycotina</taxon>
        <taxon>Agaricomycetes</taxon>
        <taxon>Agaricomycetidae</taxon>
        <taxon>Agaricales</taxon>
        <taxon>Pluteineae</taxon>
        <taxon>Pluteaceae</taxon>
        <taxon>Pluteus</taxon>
    </lineage>
</organism>
<evidence type="ECO:0000313" key="1">
    <source>
        <dbReference type="EMBL" id="TFK70808.1"/>
    </source>
</evidence>
<name>A0ACD3AXU0_9AGAR</name>
<reference evidence="1 2" key="1">
    <citation type="journal article" date="2019" name="Nat. Ecol. Evol.">
        <title>Megaphylogeny resolves global patterns of mushroom evolution.</title>
        <authorList>
            <person name="Varga T."/>
            <person name="Krizsan K."/>
            <person name="Foldi C."/>
            <person name="Dima B."/>
            <person name="Sanchez-Garcia M."/>
            <person name="Sanchez-Ramirez S."/>
            <person name="Szollosi G.J."/>
            <person name="Szarkandi J.G."/>
            <person name="Papp V."/>
            <person name="Albert L."/>
            <person name="Andreopoulos W."/>
            <person name="Angelini C."/>
            <person name="Antonin V."/>
            <person name="Barry K.W."/>
            <person name="Bougher N.L."/>
            <person name="Buchanan P."/>
            <person name="Buyck B."/>
            <person name="Bense V."/>
            <person name="Catcheside P."/>
            <person name="Chovatia M."/>
            <person name="Cooper J."/>
            <person name="Damon W."/>
            <person name="Desjardin D."/>
            <person name="Finy P."/>
            <person name="Geml J."/>
            <person name="Haridas S."/>
            <person name="Hughes K."/>
            <person name="Justo A."/>
            <person name="Karasinski D."/>
            <person name="Kautmanova I."/>
            <person name="Kiss B."/>
            <person name="Kocsube S."/>
            <person name="Kotiranta H."/>
            <person name="LaButti K.M."/>
            <person name="Lechner B.E."/>
            <person name="Liimatainen K."/>
            <person name="Lipzen A."/>
            <person name="Lukacs Z."/>
            <person name="Mihaltcheva S."/>
            <person name="Morgado L.N."/>
            <person name="Niskanen T."/>
            <person name="Noordeloos M.E."/>
            <person name="Ohm R.A."/>
            <person name="Ortiz-Santana B."/>
            <person name="Ovrebo C."/>
            <person name="Racz N."/>
            <person name="Riley R."/>
            <person name="Savchenko A."/>
            <person name="Shiryaev A."/>
            <person name="Soop K."/>
            <person name="Spirin V."/>
            <person name="Szebenyi C."/>
            <person name="Tomsovsky M."/>
            <person name="Tulloss R.E."/>
            <person name="Uehling J."/>
            <person name="Grigoriev I.V."/>
            <person name="Vagvolgyi C."/>
            <person name="Papp T."/>
            <person name="Martin F.M."/>
            <person name="Miettinen O."/>
            <person name="Hibbett D.S."/>
            <person name="Nagy L.G."/>
        </authorList>
    </citation>
    <scope>NUCLEOTIDE SEQUENCE [LARGE SCALE GENOMIC DNA]</scope>
    <source>
        <strain evidence="1 2">NL-1719</strain>
    </source>
</reference>
<keyword evidence="2" id="KW-1185">Reference proteome</keyword>
<sequence length="636" mass="70441">MNSVIRLSAAELGHEALSGAFGVKITILFARQLFDNHRFTKSSHYIKLTVGKSVFYTRVSQSAHWTESFTFLYRSEVQYFFEVFCKHGGDTPGDVGIEEKNITLRKKDHVIGVSAHSNLTATFQAILLQGLGGQTNLTVPLRAANYDSEGIKAMLVDPSSPVIRKMGDLCYRVELIPGWAPGGESGIPRQAPSLLPAVANSFPSQIKTEGEGSRNSWKDTLKDLDHDEIMQSLLGQSGGDEDEGLKVIPPRWVSIMGALHAVAKAGTGIGELSSSAKLAIGAICAALEVIIKQVARDERIECLVETITGVYMHLQETKYDNVDIINAFAHTLQRLVKLTTECVYFIVAYRQKAFMRRAVEGALTDVNSIIADFEAQFLHMKAEFVMGSVLQGTHATLVVLEKAKNIETLLYLKELPLIEHAEWRRIQTGAHLNANGTDLILDGLTIWAQKLDKRTLSLLVPRSQDGRDASLIAHQLSERFYHQSRLGCSIILSDYFQTANSSQSSTNSKLGSAIRGFDCRCRHLVSTIARDLAALHPAFAEHIALSLARTPKLATAQMERQFEELFLRPLQELTLMGPILIVIDGLDESLYKFWNTEEREDFGDGKVAGGGARWFSDGKNIFTDARTYFSVEYVVD</sequence>
<dbReference type="Proteomes" id="UP000308600">
    <property type="component" value="Unassembled WGS sequence"/>
</dbReference>
<dbReference type="EMBL" id="ML208307">
    <property type="protein sequence ID" value="TFK70808.1"/>
    <property type="molecule type" value="Genomic_DNA"/>
</dbReference>
<accession>A0ACD3AXU0</accession>
<proteinExistence type="predicted"/>